<organism evidence="5 7">
    <name type="scientific">Novibacillus thermophilus</name>
    <dbReference type="NCBI Taxonomy" id="1471761"/>
    <lineage>
        <taxon>Bacteria</taxon>
        <taxon>Bacillati</taxon>
        <taxon>Bacillota</taxon>
        <taxon>Bacilli</taxon>
        <taxon>Bacillales</taxon>
        <taxon>Thermoactinomycetaceae</taxon>
        <taxon>Novibacillus</taxon>
    </lineage>
</organism>
<dbReference type="PRINTS" id="PR00035">
    <property type="entry name" value="HTHGNTR"/>
</dbReference>
<dbReference type="GO" id="GO:0003700">
    <property type="term" value="F:DNA-binding transcription factor activity"/>
    <property type="evidence" value="ECO:0007669"/>
    <property type="project" value="InterPro"/>
</dbReference>
<dbReference type="InterPro" id="IPR011711">
    <property type="entry name" value="GntR_C"/>
</dbReference>
<dbReference type="Pfam" id="PF00392">
    <property type="entry name" value="GntR"/>
    <property type="match status" value="1"/>
</dbReference>
<keyword evidence="3" id="KW-0804">Transcription</keyword>
<evidence type="ECO:0000256" key="1">
    <source>
        <dbReference type="ARBA" id="ARBA00023015"/>
    </source>
</evidence>
<dbReference type="Pfam" id="PF07729">
    <property type="entry name" value="FCD"/>
    <property type="match status" value="1"/>
</dbReference>
<dbReference type="SUPFAM" id="SSF46785">
    <property type="entry name" value="Winged helix' DNA-binding domain"/>
    <property type="match status" value="1"/>
</dbReference>
<dbReference type="PANTHER" id="PTHR43537:SF24">
    <property type="entry name" value="GLUCONATE OPERON TRANSCRIPTIONAL REPRESSOR"/>
    <property type="match status" value="1"/>
</dbReference>
<gene>
    <name evidence="5" type="ORF">B0W44_04080</name>
    <name evidence="6" type="ORF">B0W44_05530</name>
</gene>
<protein>
    <submittedName>
        <fullName evidence="5">GntR family transcriptional regulator</fullName>
    </submittedName>
</protein>
<evidence type="ECO:0000313" key="7">
    <source>
        <dbReference type="Proteomes" id="UP000188603"/>
    </source>
</evidence>
<sequence length="220" mass="26268">MRGRNSMDQPLVHKSLSQFIADQLRRGIWNRDIQFGERLLESELAERFEVSRSSVREALMILEHEGLVKSKTRKGTYVTEFSAEDRQEILELRTLLETYAFKRALPRLEEKHIEDLEKILERMKVKTTEKNWSDLFDLDMQFHHYIVKVCGNSRLISIYDSIHVQIRTFLAHLDQYYSSHESFYEEHRELLDALLTRDSNIIDKAVRQHIEYVEEQLLNL</sequence>
<dbReference type="EMBL" id="CP019699">
    <property type="protein sequence ID" value="AQS55325.1"/>
    <property type="molecule type" value="Genomic_DNA"/>
</dbReference>
<dbReference type="SMART" id="SM00345">
    <property type="entry name" value="HTH_GNTR"/>
    <property type="match status" value="1"/>
</dbReference>
<dbReference type="InterPro" id="IPR036388">
    <property type="entry name" value="WH-like_DNA-bd_sf"/>
</dbReference>
<dbReference type="KEGG" id="ntr:B0W44_05530"/>
<evidence type="ECO:0000259" key="4">
    <source>
        <dbReference type="PROSITE" id="PS50949"/>
    </source>
</evidence>
<keyword evidence="7" id="KW-1185">Reference proteome</keyword>
<dbReference type="Gene3D" id="1.20.120.530">
    <property type="entry name" value="GntR ligand-binding domain-like"/>
    <property type="match status" value="1"/>
</dbReference>
<dbReference type="SUPFAM" id="SSF48008">
    <property type="entry name" value="GntR ligand-binding domain-like"/>
    <property type="match status" value="1"/>
</dbReference>
<evidence type="ECO:0000313" key="6">
    <source>
        <dbReference type="EMBL" id="AQS55325.1"/>
    </source>
</evidence>
<dbReference type="OrthoDB" id="9782299at2"/>
<dbReference type="InterPro" id="IPR000524">
    <property type="entry name" value="Tscrpt_reg_HTH_GntR"/>
</dbReference>
<dbReference type="PROSITE" id="PS50949">
    <property type="entry name" value="HTH_GNTR"/>
    <property type="match status" value="1"/>
</dbReference>
<dbReference type="AlphaFoldDB" id="A0A1U9K4W3"/>
<reference evidence="5" key="2">
    <citation type="submission" date="2017-02" db="EMBL/GenBank/DDBJ databases">
        <authorList>
            <person name="Peterson S.W."/>
        </authorList>
    </citation>
    <scope>NUCLEOTIDE SEQUENCE</scope>
    <source>
        <strain evidence="5">SG-1</strain>
    </source>
</reference>
<dbReference type="STRING" id="1471761.B0W44_04080"/>
<name>A0A1U9K4W3_9BACL</name>
<dbReference type="Gene3D" id="1.10.10.10">
    <property type="entry name" value="Winged helix-like DNA-binding domain superfamily/Winged helix DNA-binding domain"/>
    <property type="match status" value="1"/>
</dbReference>
<keyword evidence="1" id="KW-0805">Transcription regulation</keyword>
<dbReference type="Proteomes" id="UP000188603">
    <property type="component" value="Chromosome"/>
</dbReference>
<dbReference type="InterPro" id="IPR008920">
    <property type="entry name" value="TF_FadR/GntR_C"/>
</dbReference>
<keyword evidence="2" id="KW-0238">DNA-binding</keyword>
<evidence type="ECO:0000256" key="2">
    <source>
        <dbReference type="ARBA" id="ARBA00023125"/>
    </source>
</evidence>
<dbReference type="InterPro" id="IPR036390">
    <property type="entry name" value="WH_DNA-bd_sf"/>
</dbReference>
<dbReference type="CDD" id="cd07377">
    <property type="entry name" value="WHTH_GntR"/>
    <property type="match status" value="1"/>
</dbReference>
<dbReference type="EMBL" id="CP019699">
    <property type="protein sequence ID" value="AQS55074.1"/>
    <property type="molecule type" value="Genomic_DNA"/>
</dbReference>
<dbReference type="KEGG" id="ntr:B0W44_04080"/>
<feature type="domain" description="HTH gntR-type" evidence="4">
    <location>
        <begin position="14"/>
        <end position="81"/>
    </location>
</feature>
<dbReference type="PANTHER" id="PTHR43537">
    <property type="entry name" value="TRANSCRIPTIONAL REGULATOR, GNTR FAMILY"/>
    <property type="match status" value="1"/>
</dbReference>
<reference evidence="5 7" key="1">
    <citation type="journal article" date="2015" name="Int. J. Syst. Evol. Microbiol.">
        <title>Novibacillus thermophilus gen. nov., sp. nov., a Gram-staining-negative and moderately thermophilic member of the family Thermoactinomycetaceae.</title>
        <authorList>
            <person name="Yang G."/>
            <person name="Chen J."/>
            <person name="Zhou S."/>
        </authorList>
    </citation>
    <scope>NUCLEOTIDE SEQUENCE [LARGE SCALE GENOMIC DNA]</scope>
    <source>
        <strain evidence="5 7">SG-1</strain>
    </source>
</reference>
<evidence type="ECO:0000313" key="5">
    <source>
        <dbReference type="EMBL" id="AQS55074.1"/>
    </source>
</evidence>
<dbReference type="SMART" id="SM00895">
    <property type="entry name" value="FCD"/>
    <property type="match status" value="1"/>
</dbReference>
<dbReference type="GO" id="GO:0003677">
    <property type="term" value="F:DNA binding"/>
    <property type="evidence" value="ECO:0007669"/>
    <property type="project" value="UniProtKB-KW"/>
</dbReference>
<proteinExistence type="predicted"/>
<evidence type="ECO:0000256" key="3">
    <source>
        <dbReference type="ARBA" id="ARBA00023163"/>
    </source>
</evidence>
<accession>A0A1U9K4W3</accession>